<dbReference type="Proteomes" id="UP000219374">
    <property type="component" value="Unassembled WGS sequence"/>
</dbReference>
<dbReference type="EMBL" id="OCND01000015">
    <property type="protein sequence ID" value="SOD57636.1"/>
    <property type="molecule type" value="Genomic_DNA"/>
</dbReference>
<proteinExistence type="predicted"/>
<dbReference type="RefSeq" id="WP_097123644.1">
    <property type="nucleotide sequence ID" value="NZ_OCND01000015.1"/>
</dbReference>
<evidence type="ECO:0000313" key="2">
    <source>
        <dbReference type="Proteomes" id="UP000219374"/>
    </source>
</evidence>
<accession>A0A286DGC6</accession>
<keyword evidence="2" id="KW-1185">Reference proteome</keyword>
<evidence type="ECO:0000313" key="1">
    <source>
        <dbReference type="EMBL" id="SOD57636.1"/>
    </source>
</evidence>
<sequence>MDIISNPSIPHGGAMVARFLEELHGRGLAHEELQQHPLSSIEAGLPHYIRETTLQEMAAGATPLDQAPVSGMRYLLRGPLGVAGAIDLALTAGGTDAARVAGLTGGEQIHRLNQALRRLDEHPANYRAELSLLRCRGLDLEALLLSSPEQETLVFPLLTGGPSLKGHVYKEAEYRKALQHEAQRALKQFSADGDGEDASEG</sequence>
<organism evidence="1 2">
    <name type="scientific">Pseudoxanthomonas wuyuanensis</name>
    <dbReference type="NCBI Taxonomy" id="1073196"/>
    <lineage>
        <taxon>Bacteria</taxon>
        <taxon>Pseudomonadati</taxon>
        <taxon>Pseudomonadota</taxon>
        <taxon>Gammaproteobacteria</taxon>
        <taxon>Lysobacterales</taxon>
        <taxon>Lysobacteraceae</taxon>
        <taxon>Pseudoxanthomonas</taxon>
    </lineage>
</organism>
<reference evidence="1 2" key="1">
    <citation type="submission" date="2017-09" db="EMBL/GenBank/DDBJ databases">
        <authorList>
            <person name="Ehlers B."/>
            <person name="Leendertz F.H."/>
        </authorList>
    </citation>
    <scope>NUCLEOTIDE SEQUENCE [LARGE SCALE GENOMIC DNA]</scope>
    <source>
        <strain evidence="1 2">CGMCC 1.10978</strain>
    </source>
</reference>
<protein>
    <submittedName>
        <fullName evidence="1">Uncharacterized protein</fullName>
    </submittedName>
</protein>
<name>A0A286DGC6_9GAMM</name>
<dbReference type="AlphaFoldDB" id="A0A286DGC6"/>
<gene>
    <name evidence="1" type="ORF">SAMN06296416_11517</name>
</gene>